<dbReference type="KEGG" id="bfn:OI25_823"/>
<dbReference type="EMBL" id="CP010026">
    <property type="protein sequence ID" value="AJZ61094.1"/>
    <property type="molecule type" value="Genomic_DNA"/>
</dbReference>
<sequence>MIRSGCGSNSISVDDAVEEGWAYRKPTNRNKARILGAISPRERAREWGAVSTQEPLSRSAFRQVLMSAAKRSTAGLVISLSHDHYLTIAGGVQNCIGDEQAVLGDAGWTYLHICPNRPLPLLADMADPERFEVVASLDGQKLGVVLMSDIEAIGAELVQVGLQPRCVVHHMLGFAPELVERLIRACNDRRPLVWLHDLFTLCPSVHLLRNDATFCAAPPVDSAVCNICNAGPDRASHVQRMKAFFTSTHPSVIAPSATLFDFWVLHGEYSYRDSTIIAPCEIVFDGNSKSFDPARPLRVAFLGSPIYHKGWDAFESLARWHSRDERYAFYHFGSIVPALPNLQHVPVTVARENRSAMVEAVKAAEIDVVINWSMCYESFSFTAIEAAAAGAFIVARRDAGNVWPLIRAISPKRGCGVVSEAELLALFAGGQILDHMSDADRRTGSLRFGSYTGQLLQNEVSNA</sequence>
<dbReference type="SUPFAM" id="SSF53756">
    <property type="entry name" value="UDP-Glycosyltransferase/glycogen phosphorylase"/>
    <property type="match status" value="1"/>
</dbReference>
<accession>A0AAU8T4U6</accession>
<evidence type="ECO:0000313" key="1">
    <source>
        <dbReference type="EMBL" id="AJZ61094.1"/>
    </source>
</evidence>
<gene>
    <name evidence="1" type="ORF">OI25_823</name>
</gene>
<reference evidence="1 2" key="1">
    <citation type="journal article" date="2015" name="Genome Announc.">
        <title>Complete genome sequences for 59 burkholderia isolates, both pathogenic and near neighbor.</title>
        <authorList>
            <person name="Johnson S.L."/>
            <person name="Bishop-Lilly K.A."/>
            <person name="Ladner J.T."/>
            <person name="Daligault H.E."/>
            <person name="Davenport K.W."/>
            <person name="Jaissle J."/>
            <person name="Frey K.G."/>
            <person name="Koroleva G.I."/>
            <person name="Bruce D.C."/>
            <person name="Coyne S.R."/>
            <person name="Broomall S.M."/>
            <person name="Li P.E."/>
            <person name="Teshima H."/>
            <person name="Gibbons H.S."/>
            <person name="Palacios G.F."/>
            <person name="Rosenzweig C.N."/>
            <person name="Redden C.L."/>
            <person name="Xu Y."/>
            <person name="Minogue T.D."/>
            <person name="Chain P.S."/>
        </authorList>
    </citation>
    <scope>NUCLEOTIDE SEQUENCE [LARGE SCALE GENOMIC DNA]</scope>
    <source>
        <strain evidence="1 2">ATCC BAA-463</strain>
    </source>
</reference>
<evidence type="ECO:0000313" key="2">
    <source>
        <dbReference type="Proteomes" id="UP000032614"/>
    </source>
</evidence>
<proteinExistence type="predicted"/>
<dbReference type="Proteomes" id="UP000032614">
    <property type="component" value="Chromosome 1"/>
</dbReference>
<protein>
    <submittedName>
        <fullName evidence="1">Uncharacterized protein</fullName>
    </submittedName>
</protein>
<organism evidence="1 2">
    <name type="scientific">Paraburkholderia fungorum</name>
    <dbReference type="NCBI Taxonomy" id="134537"/>
    <lineage>
        <taxon>Bacteria</taxon>
        <taxon>Pseudomonadati</taxon>
        <taxon>Pseudomonadota</taxon>
        <taxon>Betaproteobacteria</taxon>
        <taxon>Burkholderiales</taxon>
        <taxon>Burkholderiaceae</taxon>
        <taxon>Paraburkholderia</taxon>
    </lineage>
</organism>
<dbReference type="AlphaFoldDB" id="A0AAU8T4U6"/>
<name>A0AAU8T4U6_9BURK</name>